<dbReference type="RefSeq" id="WP_009539664.1">
    <property type="nucleotide sequence ID" value="NZ_ANHY01000005.1"/>
</dbReference>
<comment type="caution">
    <text evidence="1">The sequence shown here is derived from an EMBL/GenBank/DDBJ whole genome shotgun (WGS) entry which is preliminary data.</text>
</comment>
<evidence type="ECO:0000313" key="2">
    <source>
        <dbReference type="Proteomes" id="UP000009881"/>
    </source>
</evidence>
<keyword evidence="2" id="KW-1185">Reference proteome</keyword>
<evidence type="ECO:0000313" key="1">
    <source>
        <dbReference type="EMBL" id="EKV31795.1"/>
    </source>
</evidence>
<gene>
    <name evidence="1" type="ORF">C882_3546</name>
</gene>
<reference evidence="1 2" key="1">
    <citation type="journal article" date="2013" name="Genome Announc.">
        <title>Draft Genome Sequence of an Alphaproteobacterium, Caenispirillum salinarum AK4(T), Isolated from a Solar Saltern.</title>
        <authorList>
            <person name="Khatri I."/>
            <person name="Singh A."/>
            <person name="Korpole S."/>
            <person name="Pinnaka A.K."/>
            <person name="Subramanian S."/>
        </authorList>
    </citation>
    <scope>NUCLEOTIDE SEQUENCE [LARGE SCALE GENOMIC DNA]</scope>
    <source>
        <strain evidence="1 2">AK4</strain>
    </source>
</reference>
<dbReference type="AlphaFoldDB" id="K9H0L0"/>
<sequence length="120" mass="12937">MAGVEGFGVVRVENPALGEATGATLTLTAGYVTGGDDTYYYLGTYTEAEDRTLSISIDAVRFAGDPLPELDDFSDMLFLKHTLKPANGDETWYGQLVDRVEEDATPLSVIGRRMAVNPGE</sequence>
<dbReference type="EMBL" id="ANHY01000005">
    <property type="protein sequence ID" value="EKV31795.1"/>
    <property type="molecule type" value="Genomic_DNA"/>
</dbReference>
<dbReference type="Proteomes" id="UP000009881">
    <property type="component" value="Unassembled WGS sequence"/>
</dbReference>
<dbReference type="InterPro" id="IPR043019">
    <property type="entry name" value="GrlR_sf"/>
</dbReference>
<dbReference type="Gene3D" id="2.40.128.380">
    <property type="entry name" value="T3SS negative regulator GrlR"/>
    <property type="match status" value="1"/>
</dbReference>
<proteinExistence type="predicted"/>
<protein>
    <submittedName>
        <fullName evidence="1">Uncharacterized protein</fullName>
    </submittedName>
</protein>
<name>K9H0L0_9PROT</name>
<organism evidence="1 2">
    <name type="scientific">Caenispirillum salinarum AK4</name>
    <dbReference type="NCBI Taxonomy" id="1238182"/>
    <lineage>
        <taxon>Bacteria</taxon>
        <taxon>Pseudomonadati</taxon>
        <taxon>Pseudomonadota</taxon>
        <taxon>Alphaproteobacteria</taxon>
        <taxon>Rhodospirillales</taxon>
        <taxon>Novispirillaceae</taxon>
        <taxon>Caenispirillum</taxon>
    </lineage>
</organism>
<accession>K9H0L0</accession>